<evidence type="ECO:0000256" key="3">
    <source>
        <dbReference type="ARBA" id="ARBA00022692"/>
    </source>
</evidence>
<evidence type="ECO:0000256" key="6">
    <source>
        <dbReference type="ARBA" id="ARBA00025718"/>
    </source>
</evidence>
<accession>A0A8D9AJH9</accession>
<dbReference type="EMBL" id="HBUF01058169">
    <property type="protein sequence ID" value="CAG6624803.1"/>
    <property type="molecule type" value="Transcribed_RNA"/>
</dbReference>
<feature type="compositionally biased region" description="Basic residues" evidence="8">
    <location>
        <begin position="13"/>
        <end position="33"/>
    </location>
</feature>
<comment type="similarity">
    <text evidence="6 7">Belongs to the Vang family.</text>
</comment>
<keyword evidence="4 9" id="KW-1133">Transmembrane helix</keyword>
<dbReference type="InterPro" id="IPR009539">
    <property type="entry name" value="VANGL"/>
</dbReference>
<reference evidence="10" key="1">
    <citation type="submission" date="2021-05" db="EMBL/GenBank/DDBJ databases">
        <authorList>
            <person name="Alioto T."/>
            <person name="Alioto T."/>
            <person name="Gomez Garrido J."/>
        </authorList>
    </citation>
    <scope>NUCLEOTIDE SEQUENCE</scope>
</reference>
<dbReference type="PANTHER" id="PTHR20886">
    <property type="entry name" value="VANG-LIKE PROTEIN"/>
    <property type="match status" value="1"/>
</dbReference>
<evidence type="ECO:0000256" key="5">
    <source>
        <dbReference type="ARBA" id="ARBA00023136"/>
    </source>
</evidence>
<comment type="subcellular location">
    <subcellularLocation>
        <location evidence="1">Cell membrane</location>
        <topology evidence="1">Multi-pass membrane protein</topology>
    </subcellularLocation>
</comment>
<keyword evidence="5 7" id="KW-0472">Membrane</keyword>
<evidence type="ECO:0000256" key="2">
    <source>
        <dbReference type="ARBA" id="ARBA00022475"/>
    </source>
</evidence>
<dbReference type="EMBL" id="HBUF01398686">
    <property type="protein sequence ID" value="CAG6736245.1"/>
    <property type="molecule type" value="Transcribed_RNA"/>
</dbReference>
<keyword evidence="3 9" id="KW-0812">Transmembrane</keyword>
<dbReference type="EMBL" id="HBUF01568247">
    <property type="protein sequence ID" value="CAG6765473.1"/>
    <property type="molecule type" value="Transcribed_RNA"/>
</dbReference>
<evidence type="ECO:0000256" key="1">
    <source>
        <dbReference type="ARBA" id="ARBA00004651"/>
    </source>
</evidence>
<name>A0A8D9AJH9_9HEMI</name>
<dbReference type="EMBL" id="HBUF01568246">
    <property type="protein sequence ID" value="CAG6765472.1"/>
    <property type="molecule type" value="Transcribed_RNA"/>
</dbReference>
<dbReference type="EMBL" id="HBUF01398685">
    <property type="protein sequence ID" value="CAG6736244.1"/>
    <property type="molecule type" value="Transcribed_RNA"/>
</dbReference>
<dbReference type="EMBL" id="HBUF01568248">
    <property type="protein sequence ID" value="CAG6765474.1"/>
    <property type="molecule type" value="Transcribed_RNA"/>
</dbReference>
<evidence type="ECO:0000256" key="9">
    <source>
        <dbReference type="SAM" id="Phobius"/>
    </source>
</evidence>
<dbReference type="EMBL" id="HBUF01398687">
    <property type="protein sequence ID" value="CAG6736246.1"/>
    <property type="molecule type" value="Transcribed_RNA"/>
</dbReference>
<protein>
    <recommendedName>
        <fullName evidence="7">Vang-like protein</fullName>
    </recommendedName>
</protein>
<feature type="transmembrane region" description="Helical" evidence="9">
    <location>
        <begin position="110"/>
        <end position="133"/>
    </location>
</feature>
<feature type="region of interest" description="Disordered" evidence="8">
    <location>
        <begin position="1"/>
        <end position="47"/>
    </location>
</feature>
<dbReference type="PIRSF" id="PIRSF007991">
    <property type="entry name" value="Strabismus"/>
    <property type="match status" value="1"/>
</dbReference>
<evidence type="ECO:0000256" key="7">
    <source>
        <dbReference type="PIRNR" id="PIRNR007991"/>
    </source>
</evidence>
<dbReference type="EMBL" id="HBUF01229490">
    <property type="protein sequence ID" value="CAG6672805.1"/>
    <property type="molecule type" value="Transcribed_RNA"/>
</dbReference>
<dbReference type="EMBL" id="HBUF01058168">
    <property type="protein sequence ID" value="CAG6624802.1"/>
    <property type="molecule type" value="Transcribed_RNA"/>
</dbReference>
<sequence length="550" mass="62243">MDTESVLSDHNSTKSKSKSHKSHHYHRSNRSSKSKKDDKMAPFQTAVTLDDNRDGQEVIEVQILPQDENWGENTTAVTGNTSEQSGSLEDLALWPGGNQETGLLFLCHRYVGSVFTGILSVIAFLSPLLMLALPKLGVFSSVTSSLTSQQKAALLACGSECKGMLLSFTFKMILLATGSWAVFLRHPRATMPRIFIFRAIVVVFLFVCTIAYWLFFIVQMNEGARATVTGEDVLEYRMVVSYASSFVDTLLFIHYITVILIEIRHLQPAFYIKVTRSPDGDSKSYAIGQLSIQRAAVWILQKYYTEFPIYNPYLEKLPVSKSKKNHSHSSFKFYDVDGGFNNSTLQSGGDINRSVSNVHTRRRDSSHNERFYEEHDYERRVKKRRARLVTATEEAFTHIKRTGHQEPVVGGVPMDSYEAAQAVFPSLARALQKYLRVTRQQPRHSVESILSHLAMCLSHDLSPRAFLEPFLVPAPVLQNEKEQKEIQSWSLICDDLLTRPLQNGTVFQLLQNEVSLICSVHTLPHFNISEEVIHPKSNRFVLRMSSETSV</sequence>
<feature type="transmembrane region" description="Helical" evidence="9">
    <location>
        <begin position="195"/>
        <end position="218"/>
    </location>
</feature>
<evidence type="ECO:0000313" key="10">
    <source>
        <dbReference type="EMBL" id="CAG6765472.1"/>
    </source>
</evidence>
<organism evidence="10">
    <name type="scientific">Cacopsylla melanoneura</name>
    <dbReference type="NCBI Taxonomy" id="428564"/>
    <lineage>
        <taxon>Eukaryota</taxon>
        <taxon>Metazoa</taxon>
        <taxon>Ecdysozoa</taxon>
        <taxon>Arthropoda</taxon>
        <taxon>Hexapoda</taxon>
        <taxon>Insecta</taxon>
        <taxon>Pterygota</taxon>
        <taxon>Neoptera</taxon>
        <taxon>Paraneoptera</taxon>
        <taxon>Hemiptera</taxon>
        <taxon>Sternorrhyncha</taxon>
        <taxon>Psylloidea</taxon>
        <taxon>Psyllidae</taxon>
        <taxon>Psyllinae</taxon>
        <taxon>Cacopsylla</taxon>
    </lineage>
</organism>
<evidence type="ECO:0000256" key="8">
    <source>
        <dbReference type="SAM" id="MobiDB-lite"/>
    </source>
</evidence>
<dbReference type="GO" id="GO:0005886">
    <property type="term" value="C:plasma membrane"/>
    <property type="evidence" value="ECO:0007669"/>
    <property type="project" value="UniProtKB-SubCell"/>
</dbReference>
<evidence type="ECO:0000256" key="4">
    <source>
        <dbReference type="ARBA" id="ARBA00022989"/>
    </source>
</evidence>
<dbReference type="AlphaFoldDB" id="A0A8D9AJH9"/>
<proteinExistence type="inferred from homology"/>
<keyword evidence="2 7" id="KW-1003">Cell membrane</keyword>
<dbReference type="EMBL" id="HBUF01058170">
    <property type="protein sequence ID" value="CAG6624804.1"/>
    <property type="molecule type" value="Transcribed_RNA"/>
</dbReference>
<feature type="transmembrane region" description="Helical" evidence="9">
    <location>
        <begin position="164"/>
        <end position="183"/>
    </location>
</feature>
<dbReference type="Pfam" id="PF06638">
    <property type="entry name" value="Strabismus"/>
    <property type="match status" value="1"/>
</dbReference>